<keyword evidence="4" id="KW-1185">Reference proteome</keyword>
<dbReference type="PROSITE" id="PS51257">
    <property type="entry name" value="PROKAR_LIPOPROTEIN"/>
    <property type="match status" value="1"/>
</dbReference>
<sequence>MLRTASFALVAALALASCGSNNAADGEVAEGAPVAAVAAPTGQAWIDVASVTPDGGYMVGNPDAPIKLMEYGSLTCGACANFTQTGFETLRDKYINTGKVSFELRNQVHNGIDLVLARLVRCSTPDAMVPLSEQVWMNFDTIMTGAQAAGPQLEAAMALPESQRFVAVAQASGLLPFFASRGISEDQARTCLADAKSVEAIAERSDKQSEELNVTGTPTFFVNGSNVGTQSWETLEPMLQRAGAR</sequence>
<dbReference type="InterPro" id="IPR012336">
    <property type="entry name" value="Thioredoxin-like_fold"/>
</dbReference>
<evidence type="ECO:0000256" key="1">
    <source>
        <dbReference type="SAM" id="SignalP"/>
    </source>
</evidence>
<dbReference type="Proteomes" id="UP000092932">
    <property type="component" value="Chromosome"/>
</dbReference>
<evidence type="ECO:0000313" key="3">
    <source>
        <dbReference type="EMBL" id="ANY20337.1"/>
    </source>
</evidence>
<dbReference type="EMBL" id="CP016591">
    <property type="protein sequence ID" value="ANY20337.1"/>
    <property type="molecule type" value="Genomic_DNA"/>
</dbReference>
<feature type="signal peptide" evidence="1">
    <location>
        <begin position="1"/>
        <end position="23"/>
    </location>
</feature>
<dbReference type="InterPro" id="IPR036249">
    <property type="entry name" value="Thioredoxin-like_sf"/>
</dbReference>
<dbReference type="Pfam" id="PF13462">
    <property type="entry name" value="Thioredoxin_4"/>
    <property type="match status" value="1"/>
</dbReference>
<dbReference type="SUPFAM" id="SSF52833">
    <property type="entry name" value="Thioredoxin-like"/>
    <property type="match status" value="1"/>
</dbReference>
<feature type="chain" id="PRO_5008534087" evidence="1">
    <location>
        <begin position="24"/>
        <end position="245"/>
    </location>
</feature>
<feature type="domain" description="Thioredoxin-like fold" evidence="2">
    <location>
        <begin position="55"/>
        <end position="240"/>
    </location>
</feature>
<dbReference type="STRING" id="692370.A6F68_01827"/>
<dbReference type="RefSeq" id="WP_067682375.1">
    <property type="nucleotide sequence ID" value="NZ_CP016591.1"/>
</dbReference>
<dbReference type="Gene3D" id="3.40.30.10">
    <property type="entry name" value="Glutaredoxin"/>
    <property type="match status" value="1"/>
</dbReference>
<keyword evidence="1" id="KW-0732">Signal</keyword>
<name>A0A1B2ADX4_9SPHN</name>
<gene>
    <name evidence="3" type="ORF">A6F68_01827</name>
</gene>
<organism evidence="3 4">
    <name type="scientific">Tsuneonella dongtanensis</name>
    <dbReference type="NCBI Taxonomy" id="692370"/>
    <lineage>
        <taxon>Bacteria</taxon>
        <taxon>Pseudomonadati</taxon>
        <taxon>Pseudomonadota</taxon>
        <taxon>Alphaproteobacteria</taxon>
        <taxon>Sphingomonadales</taxon>
        <taxon>Erythrobacteraceae</taxon>
        <taxon>Tsuneonella</taxon>
    </lineage>
</organism>
<dbReference type="AlphaFoldDB" id="A0A1B2ADX4"/>
<dbReference type="Gene3D" id="1.10.40.110">
    <property type="match status" value="1"/>
</dbReference>
<dbReference type="PATRIC" id="fig|692370.5.peg.1840"/>
<evidence type="ECO:0000259" key="2">
    <source>
        <dbReference type="Pfam" id="PF13462"/>
    </source>
</evidence>
<dbReference type="KEGG" id="ado:A6F68_01827"/>
<reference evidence="3 4" key="1">
    <citation type="submission" date="2016-07" db="EMBL/GenBank/DDBJ databases">
        <title>Complete genome sequence of Altererythrobacter dongtanensis KCTC 22672, a type strain with esterase isolated from tidal flat.</title>
        <authorList>
            <person name="Cheng H."/>
            <person name="Wu Y.-H."/>
            <person name="Zhou P."/>
            <person name="Huo Y.-Y."/>
            <person name="Wang C.-S."/>
            <person name="Xu X.-W."/>
        </authorList>
    </citation>
    <scope>NUCLEOTIDE SEQUENCE [LARGE SCALE GENOMIC DNA]</scope>
    <source>
        <strain evidence="3 4">KCTC 22672</strain>
    </source>
</reference>
<proteinExistence type="predicted"/>
<accession>A0A1B2ADX4</accession>
<evidence type="ECO:0000313" key="4">
    <source>
        <dbReference type="Proteomes" id="UP000092932"/>
    </source>
</evidence>
<protein>
    <submittedName>
        <fullName evidence="3">DSBA-like thioredoxin domain protein</fullName>
    </submittedName>
</protein>